<dbReference type="InterPro" id="IPR051402">
    <property type="entry name" value="KPR-Related"/>
</dbReference>
<dbReference type="EC" id="1.1.1.169" evidence="4"/>
<dbReference type="GO" id="GO:0005737">
    <property type="term" value="C:cytoplasm"/>
    <property type="evidence" value="ECO:0007669"/>
    <property type="project" value="TreeGrafter"/>
</dbReference>
<proteinExistence type="inferred from homology"/>
<dbReference type="Pfam" id="PF08546">
    <property type="entry name" value="ApbA_C"/>
    <property type="match status" value="1"/>
</dbReference>
<keyword evidence="2 4" id="KW-0521">NADP</keyword>
<dbReference type="InterPro" id="IPR003710">
    <property type="entry name" value="ApbA"/>
</dbReference>
<evidence type="ECO:0000256" key="1">
    <source>
        <dbReference type="ARBA" id="ARBA00007870"/>
    </source>
</evidence>
<dbReference type="InterPro" id="IPR008927">
    <property type="entry name" value="6-PGluconate_DH-like_C_sf"/>
</dbReference>
<accession>A0A2J6QPF9</accession>
<sequence>MAPRILVFGTGSVGTVYTYILSRAVPASNIVTICRSNFDAASKNGFTIHSSLWGDNLKVQPVVFRSVDEALSLDADAHFDYVIICSKALPTVPSTAELIKPAISAKTTIVLIQNGIATEQPYSELFPDNPLLSTVVYLPATQIEPGIVQHKEVELLHIGPYPASSNTESAARFSALLNAGGASTRIHEDVQFERWSKLLVNACWNPVCALARSRDAQILRSSPEAKDFIREVMLEISAVANACGYSGIDSALVEHQLGRAAARKVGVEPSMMADALARRNMEVEAIVGNVVRLARDHNVNTPMLATIYVLATALNNSFGFRL</sequence>
<dbReference type="InterPro" id="IPR013332">
    <property type="entry name" value="KPR_N"/>
</dbReference>
<comment type="catalytic activity">
    <reaction evidence="4">
        <text>(R)-pantoate + NADP(+) = 2-dehydropantoate + NADPH + H(+)</text>
        <dbReference type="Rhea" id="RHEA:16233"/>
        <dbReference type="ChEBI" id="CHEBI:11561"/>
        <dbReference type="ChEBI" id="CHEBI:15378"/>
        <dbReference type="ChEBI" id="CHEBI:15980"/>
        <dbReference type="ChEBI" id="CHEBI:57783"/>
        <dbReference type="ChEBI" id="CHEBI:58349"/>
        <dbReference type="EC" id="1.1.1.169"/>
    </reaction>
</comment>
<dbReference type="FunFam" id="1.10.1040.10:FF:000017">
    <property type="entry name" value="2-dehydropantoate 2-reductase"/>
    <property type="match status" value="1"/>
</dbReference>
<dbReference type="Gene3D" id="3.40.50.720">
    <property type="entry name" value="NAD(P)-binding Rossmann-like Domain"/>
    <property type="match status" value="1"/>
</dbReference>
<dbReference type="OrthoDB" id="3609at2759"/>
<dbReference type="InterPro" id="IPR013752">
    <property type="entry name" value="KPA_reductase"/>
</dbReference>
<evidence type="ECO:0000313" key="8">
    <source>
        <dbReference type="Proteomes" id="UP000235672"/>
    </source>
</evidence>
<comment type="function">
    <text evidence="4">Catalyzes the NADPH-dependent reduction of ketopantoate into pantoic acid.</text>
</comment>
<gene>
    <name evidence="7" type="ORF">NA56DRAFT_639837</name>
</gene>
<keyword evidence="8" id="KW-1185">Reference proteome</keyword>
<dbReference type="STRING" id="1745343.A0A2J6QPF9"/>
<dbReference type="Gene3D" id="1.10.1040.10">
    <property type="entry name" value="N-(1-d-carboxylethyl)-l-norvaline Dehydrogenase, domain 2"/>
    <property type="match status" value="1"/>
</dbReference>
<name>A0A2J6QPF9_9HELO</name>
<evidence type="ECO:0000256" key="2">
    <source>
        <dbReference type="ARBA" id="ARBA00022857"/>
    </source>
</evidence>
<dbReference type="NCBIfam" id="TIGR00745">
    <property type="entry name" value="apbA_panE"/>
    <property type="match status" value="1"/>
</dbReference>
<evidence type="ECO:0000259" key="5">
    <source>
        <dbReference type="Pfam" id="PF02558"/>
    </source>
</evidence>
<comment type="similarity">
    <text evidence="1 4">Belongs to the ketopantoate reductase family.</text>
</comment>
<dbReference type="AlphaFoldDB" id="A0A2J6QPF9"/>
<organism evidence="7 8">
    <name type="scientific">Hyaloscypha hepaticicola</name>
    <dbReference type="NCBI Taxonomy" id="2082293"/>
    <lineage>
        <taxon>Eukaryota</taxon>
        <taxon>Fungi</taxon>
        <taxon>Dikarya</taxon>
        <taxon>Ascomycota</taxon>
        <taxon>Pezizomycotina</taxon>
        <taxon>Leotiomycetes</taxon>
        <taxon>Helotiales</taxon>
        <taxon>Hyaloscyphaceae</taxon>
        <taxon>Hyaloscypha</taxon>
    </lineage>
</organism>
<reference evidence="7 8" key="1">
    <citation type="submission" date="2016-05" db="EMBL/GenBank/DDBJ databases">
        <title>A degradative enzymes factory behind the ericoid mycorrhizal symbiosis.</title>
        <authorList>
            <consortium name="DOE Joint Genome Institute"/>
            <person name="Martino E."/>
            <person name="Morin E."/>
            <person name="Grelet G."/>
            <person name="Kuo A."/>
            <person name="Kohler A."/>
            <person name="Daghino S."/>
            <person name="Barry K."/>
            <person name="Choi C."/>
            <person name="Cichocki N."/>
            <person name="Clum A."/>
            <person name="Copeland A."/>
            <person name="Hainaut M."/>
            <person name="Haridas S."/>
            <person name="Labutti K."/>
            <person name="Lindquist E."/>
            <person name="Lipzen A."/>
            <person name="Khouja H.-R."/>
            <person name="Murat C."/>
            <person name="Ohm R."/>
            <person name="Olson A."/>
            <person name="Spatafora J."/>
            <person name="Veneault-Fourrey C."/>
            <person name="Henrissat B."/>
            <person name="Grigoriev I."/>
            <person name="Martin F."/>
            <person name="Perotto S."/>
        </authorList>
    </citation>
    <scope>NUCLEOTIDE SEQUENCE [LARGE SCALE GENOMIC DNA]</scope>
    <source>
        <strain evidence="7 8">UAMH 7357</strain>
    </source>
</reference>
<dbReference type="GO" id="GO:0015940">
    <property type="term" value="P:pantothenate biosynthetic process"/>
    <property type="evidence" value="ECO:0007669"/>
    <property type="project" value="InterPro"/>
</dbReference>
<dbReference type="Proteomes" id="UP000235672">
    <property type="component" value="Unassembled WGS sequence"/>
</dbReference>
<dbReference type="PANTHER" id="PTHR21708">
    <property type="entry name" value="PROBABLE 2-DEHYDROPANTOATE 2-REDUCTASE"/>
    <property type="match status" value="1"/>
</dbReference>
<dbReference type="SUPFAM" id="SSF48179">
    <property type="entry name" value="6-phosphogluconate dehydrogenase C-terminal domain-like"/>
    <property type="match status" value="1"/>
</dbReference>
<dbReference type="InterPro" id="IPR013328">
    <property type="entry name" value="6PGD_dom2"/>
</dbReference>
<evidence type="ECO:0000256" key="3">
    <source>
        <dbReference type="ARBA" id="ARBA00023002"/>
    </source>
</evidence>
<dbReference type="PANTHER" id="PTHR21708:SF30">
    <property type="entry name" value="2-DEHYDROPANTOATE 2-REDUCTASE-RELATED"/>
    <property type="match status" value="1"/>
</dbReference>
<evidence type="ECO:0000313" key="7">
    <source>
        <dbReference type="EMBL" id="PMD28156.1"/>
    </source>
</evidence>
<feature type="domain" description="Ketopantoate reductase N-terminal" evidence="5">
    <location>
        <begin position="5"/>
        <end position="162"/>
    </location>
</feature>
<protein>
    <recommendedName>
        <fullName evidence="4">2-dehydropantoate 2-reductase</fullName>
        <ecNumber evidence="4">1.1.1.169</ecNumber>
    </recommendedName>
    <alternativeName>
        <fullName evidence="4">Ketopantoate reductase</fullName>
    </alternativeName>
</protein>
<evidence type="ECO:0000256" key="4">
    <source>
        <dbReference type="RuleBase" id="RU362068"/>
    </source>
</evidence>
<dbReference type="EMBL" id="KZ613464">
    <property type="protein sequence ID" value="PMD28156.1"/>
    <property type="molecule type" value="Genomic_DNA"/>
</dbReference>
<keyword evidence="3 4" id="KW-0560">Oxidoreductase</keyword>
<dbReference type="GO" id="GO:0008677">
    <property type="term" value="F:2-dehydropantoate 2-reductase activity"/>
    <property type="evidence" value="ECO:0007669"/>
    <property type="project" value="UniProtKB-EC"/>
</dbReference>
<feature type="domain" description="Ketopantoate reductase C-terminal" evidence="6">
    <location>
        <begin position="190"/>
        <end position="313"/>
    </location>
</feature>
<dbReference type="InterPro" id="IPR036291">
    <property type="entry name" value="NAD(P)-bd_dom_sf"/>
</dbReference>
<evidence type="ECO:0000259" key="6">
    <source>
        <dbReference type="Pfam" id="PF08546"/>
    </source>
</evidence>
<dbReference type="SUPFAM" id="SSF51735">
    <property type="entry name" value="NAD(P)-binding Rossmann-fold domains"/>
    <property type="match status" value="1"/>
</dbReference>
<dbReference type="Pfam" id="PF02558">
    <property type="entry name" value="ApbA"/>
    <property type="match status" value="1"/>
</dbReference>